<sequence length="214" mass="23918">MREPAGRKRARKNRPGDDSPLKPQRPWQVLSRSVFRIETGPPGEAHEYAVDVDHFDLDEEVALYRDGHQYLVAGTPATFVVPGGAIEVARSTFGVSRMHLVADSGEERVLAPDRHSAEYWRLVLDRRHPRLSRWIGRVAIGILVVGLVLFVPQLLELLSGLDVVAENVGTFTSPISLPAWLNVTLLVAGILASIERALTLRNHWLLDLDTWWLG</sequence>
<proteinExistence type="predicted"/>
<evidence type="ECO:0000313" key="4">
    <source>
        <dbReference type="Proteomes" id="UP000419743"/>
    </source>
</evidence>
<evidence type="ECO:0000313" key="3">
    <source>
        <dbReference type="EMBL" id="VZO35568.1"/>
    </source>
</evidence>
<dbReference type="AlphaFoldDB" id="A0A7M4DF75"/>
<name>A0A7M4DF75_9MICO</name>
<organism evidence="3 4">
    <name type="scientific">Occultella aeris</name>
    <dbReference type="NCBI Taxonomy" id="2761496"/>
    <lineage>
        <taxon>Bacteria</taxon>
        <taxon>Bacillati</taxon>
        <taxon>Actinomycetota</taxon>
        <taxon>Actinomycetes</taxon>
        <taxon>Micrococcales</taxon>
        <taxon>Ruaniaceae</taxon>
        <taxon>Occultella</taxon>
    </lineage>
</organism>
<keyword evidence="2" id="KW-1133">Transmembrane helix</keyword>
<gene>
    <name evidence="3" type="ORF">HALOF300_00766</name>
</gene>
<keyword evidence="2" id="KW-0812">Transmembrane</keyword>
<dbReference type="RefSeq" id="WP_156739446.1">
    <property type="nucleotide sequence ID" value="NZ_CACRYJ010000014.1"/>
</dbReference>
<feature type="transmembrane region" description="Helical" evidence="2">
    <location>
        <begin position="134"/>
        <end position="155"/>
    </location>
</feature>
<protein>
    <submittedName>
        <fullName evidence="3">Uncharacterized protein</fullName>
    </submittedName>
</protein>
<dbReference type="EMBL" id="CACRYJ010000014">
    <property type="protein sequence ID" value="VZO35568.1"/>
    <property type="molecule type" value="Genomic_DNA"/>
</dbReference>
<keyword evidence="4" id="KW-1185">Reference proteome</keyword>
<comment type="caution">
    <text evidence="3">The sequence shown here is derived from an EMBL/GenBank/DDBJ whole genome shotgun (WGS) entry which is preliminary data.</text>
</comment>
<feature type="region of interest" description="Disordered" evidence="1">
    <location>
        <begin position="1"/>
        <end position="25"/>
    </location>
</feature>
<dbReference type="Proteomes" id="UP000419743">
    <property type="component" value="Unassembled WGS sequence"/>
</dbReference>
<evidence type="ECO:0000256" key="2">
    <source>
        <dbReference type="SAM" id="Phobius"/>
    </source>
</evidence>
<reference evidence="3 4" key="1">
    <citation type="submission" date="2019-11" db="EMBL/GenBank/DDBJ databases">
        <authorList>
            <person name="Criscuolo A."/>
        </authorList>
    </citation>
    <scope>NUCLEOTIDE SEQUENCE [LARGE SCALE GENOMIC DNA]</scope>
    <source>
        <strain evidence="3">CIP111667</strain>
    </source>
</reference>
<evidence type="ECO:0000256" key="1">
    <source>
        <dbReference type="SAM" id="MobiDB-lite"/>
    </source>
</evidence>
<accession>A0A7M4DF75</accession>
<feature type="transmembrane region" description="Helical" evidence="2">
    <location>
        <begin position="175"/>
        <end position="194"/>
    </location>
</feature>
<keyword evidence="2" id="KW-0472">Membrane</keyword>